<sequence>MRKLFIGHTRFSVHQYKSGSFKATRQGDGGLFSEKEYTDWLYDEERLAPRTEIFIEESLPQLAASADSCNLVHIVHYSASLPQKYQDLLRDAALEYPFLHLNEAPGMVAPSAPNKKVLNQVLRGRLPEDGVFGIYRLDDDDVLPINFFPRMSPYVVDEHVGWRISFPESLTAIRTQSEYILPWRRYFPKAAAGLVSVHQKTSDGSILGLQTRAPAKGHMKLDTAYPTVLDSREPGFFQARHKSQDSTLGDGESPFFASLIPAAAKKERVAADLLQEYFPFVNRRIRRDIAAASDPLPVDTATPLDSPTGVGVALGSGSSQLLLAELDDAGAGSRTLNVEITVSHGAGVSKAGVKAFMAAADLRSAGGGLYRGSVVFDSDSGYATCVLETPPGCVVDDVRFTSPDPVRMKSLRSYPLA</sequence>
<comment type="caution">
    <text evidence="1">The sequence shown here is derived from an EMBL/GenBank/DDBJ whole genome shotgun (WGS) entry which is preliminary data.</text>
</comment>
<reference evidence="1 2" key="1">
    <citation type="submission" date="2020-10" db="EMBL/GenBank/DDBJ databases">
        <title>Sequencing the genomes of 1000 actinobacteria strains.</title>
        <authorList>
            <person name="Klenk H.-P."/>
        </authorList>
    </citation>
    <scope>NUCLEOTIDE SEQUENCE [LARGE SCALE GENOMIC DNA]</scope>
    <source>
        <strain evidence="1 2">DSM 15474</strain>
    </source>
</reference>
<evidence type="ECO:0008006" key="3">
    <source>
        <dbReference type="Google" id="ProtNLM"/>
    </source>
</evidence>
<evidence type="ECO:0000313" key="2">
    <source>
        <dbReference type="Proteomes" id="UP000636579"/>
    </source>
</evidence>
<protein>
    <recommendedName>
        <fullName evidence="3">Rhamnosyl transferase</fullName>
    </recommendedName>
</protein>
<proteinExistence type="predicted"/>
<dbReference type="Proteomes" id="UP000636579">
    <property type="component" value="Unassembled WGS sequence"/>
</dbReference>
<accession>A0ABR9J468</accession>
<keyword evidence="2" id="KW-1185">Reference proteome</keyword>
<dbReference type="EMBL" id="JADBEE010000001">
    <property type="protein sequence ID" value="MBE1513386.1"/>
    <property type="molecule type" value="Genomic_DNA"/>
</dbReference>
<organism evidence="1 2">
    <name type="scientific">Nesterenkonia halotolerans</name>
    <dbReference type="NCBI Taxonomy" id="225325"/>
    <lineage>
        <taxon>Bacteria</taxon>
        <taxon>Bacillati</taxon>
        <taxon>Actinomycetota</taxon>
        <taxon>Actinomycetes</taxon>
        <taxon>Micrococcales</taxon>
        <taxon>Micrococcaceae</taxon>
        <taxon>Nesterenkonia</taxon>
    </lineage>
</organism>
<evidence type="ECO:0000313" key="1">
    <source>
        <dbReference type="EMBL" id="MBE1513386.1"/>
    </source>
</evidence>
<gene>
    <name evidence="1" type="ORF">H4W26_000141</name>
</gene>
<name>A0ABR9J468_9MICC</name>
<dbReference type="InterPro" id="IPR021466">
    <property type="entry name" value="Put_rhamnosyl_transferase"/>
</dbReference>
<dbReference type="Pfam" id="PF11316">
    <property type="entry name" value="Rhamno_transf"/>
    <property type="match status" value="1"/>
</dbReference>
<dbReference type="RefSeq" id="WP_192590285.1">
    <property type="nucleotide sequence ID" value="NZ_JADBEE010000001.1"/>
</dbReference>